<dbReference type="EMBL" id="BNCP01000106">
    <property type="protein sequence ID" value="GIL93497.1"/>
    <property type="molecule type" value="Genomic_DNA"/>
</dbReference>
<evidence type="ECO:0000313" key="2">
    <source>
        <dbReference type="EMBL" id="GIL93500.1"/>
    </source>
</evidence>
<organism evidence="1 3">
    <name type="scientific">Volvox reticuliferus</name>
    <dbReference type="NCBI Taxonomy" id="1737510"/>
    <lineage>
        <taxon>Eukaryota</taxon>
        <taxon>Viridiplantae</taxon>
        <taxon>Chlorophyta</taxon>
        <taxon>core chlorophytes</taxon>
        <taxon>Chlorophyceae</taxon>
        <taxon>CS clade</taxon>
        <taxon>Chlamydomonadales</taxon>
        <taxon>Volvocaceae</taxon>
        <taxon>Volvox</taxon>
    </lineage>
</organism>
<evidence type="ECO:0000313" key="1">
    <source>
        <dbReference type="EMBL" id="GIL93497.1"/>
    </source>
</evidence>
<dbReference type="AlphaFoldDB" id="A0A8J4FWQ0"/>
<sequence length="159" mass="17560">MLRSPGTAELWMEMAIPAAFNFCRCDLDPFPPFLPPSFRTFMGFVQLHSFRILSQNLMADFGGFGASPFVRNFVCPVACVLNVVYLFCEEGSPQPRGGGLAGQQAAIIVVRNHLLHYFTPSFHNEFAQPLWQARALLRDVIAAACGLTEGFLHGARHSA</sequence>
<accession>A0A8J4FWQ0</accession>
<dbReference type="EMBL" id="BNCP01000106">
    <property type="protein sequence ID" value="GIL93500.1"/>
    <property type="molecule type" value="Genomic_DNA"/>
</dbReference>
<gene>
    <name evidence="1" type="ORF">Vretifemale_20898</name>
    <name evidence="2" type="ORF">Vretifemale_20902</name>
</gene>
<proteinExistence type="predicted"/>
<evidence type="ECO:0000313" key="3">
    <source>
        <dbReference type="Proteomes" id="UP000747110"/>
    </source>
</evidence>
<name>A0A8J4FWQ0_9CHLO</name>
<keyword evidence="3" id="KW-1185">Reference proteome</keyword>
<reference evidence="1" key="1">
    <citation type="journal article" date="2021" name="Proc. Natl. Acad. Sci. U.S.A.">
        <title>Three genomes in the algal genus Volvox reveal the fate of a haploid sex-determining region after a transition to homothallism.</title>
        <authorList>
            <person name="Yamamoto K."/>
            <person name="Hamaji T."/>
            <person name="Kawai-Toyooka H."/>
            <person name="Matsuzaki R."/>
            <person name="Takahashi F."/>
            <person name="Nishimura Y."/>
            <person name="Kawachi M."/>
            <person name="Noguchi H."/>
            <person name="Minakuchi Y."/>
            <person name="Umen J.G."/>
            <person name="Toyoda A."/>
            <person name="Nozaki H."/>
        </authorList>
    </citation>
    <scope>NUCLEOTIDE SEQUENCE</scope>
    <source>
        <strain evidence="1">NIES-3786</strain>
    </source>
</reference>
<comment type="caution">
    <text evidence="1">The sequence shown here is derived from an EMBL/GenBank/DDBJ whole genome shotgun (WGS) entry which is preliminary data.</text>
</comment>
<dbReference type="Proteomes" id="UP000747110">
    <property type="component" value="Unassembled WGS sequence"/>
</dbReference>
<protein>
    <submittedName>
        <fullName evidence="1">Uncharacterized protein</fullName>
    </submittedName>
</protein>